<dbReference type="HOGENOM" id="CLU_300927_0_0_1"/>
<dbReference type="OrthoDB" id="3158790at2759"/>
<name>A0A074S329_9AGAM</name>
<keyword evidence="2" id="KW-1185">Reference proteome</keyword>
<gene>
    <name evidence="1" type="ORF">V565_064890</name>
</gene>
<reference evidence="1 2" key="1">
    <citation type="submission" date="2013-12" db="EMBL/GenBank/DDBJ databases">
        <authorList>
            <person name="Cubeta M."/>
            <person name="Pakala S."/>
            <person name="Fedorova N."/>
            <person name="Thomas E."/>
            <person name="Dean R."/>
            <person name="Jabaji S."/>
            <person name="Neate S."/>
            <person name="Toda T."/>
            <person name="Tavantzis S."/>
            <person name="Vilgalys R."/>
            <person name="Bharathan N."/>
            <person name="Pakala S."/>
            <person name="Losada L.S."/>
            <person name="Zafar N."/>
            <person name="Nierman W."/>
        </authorList>
    </citation>
    <scope>NUCLEOTIDE SEQUENCE [LARGE SCALE GENOMIC DNA]</scope>
    <source>
        <strain evidence="1 2">123E</strain>
    </source>
</reference>
<accession>A0A074S329</accession>
<organism evidence="1 2">
    <name type="scientific">Rhizoctonia solani 123E</name>
    <dbReference type="NCBI Taxonomy" id="1423351"/>
    <lineage>
        <taxon>Eukaryota</taxon>
        <taxon>Fungi</taxon>
        <taxon>Dikarya</taxon>
        <taxon>Basidiomycota</taxon>
        <taxon>Agaricomycotina</taxon>
        <taxon>Agaricomycetes</taxon>
        <taxon>Cantharellales</taxon>
        <taxon>Ceratobasidiaceae</taxon>
        <taxon>Rhizoctonia</taxon>
    </lineage>
</organism>
<evidence type="ECO:0000313" key="1">
    <source>
        <dbReference type="EMBL" id="KEP51258.1"/>
    </source>
</evidence>
<dbReference type="AlphaFoldDB" id="A0A074S329"/>
<proteinExistence type="predicted"/>
<sequence>MSSILHSSWGRATGSYYPSPDLYRSALSVDAELAGLQAIQKVSELATEGQIVTSNALGNGISVSMLESALSLALDPATVRHLGNPSFISGCIQLMKTMIRPHSIIASPFSYEYGYLCFKLLVTALNICLLERWKELEKALTGIDNYSQKSAQATISTEIASAVLGQLMNLYSGGDCDSVLGWFTPASKRRQSSLISQADVSTLFDLLWADRKLFLQALVNDPSTTCGLSGLFFCIVRYVSRAREFQQSTGELLKFRLHELALRYNLVSQESQREAMALIIGSNQCSRKWNDTPKHVDSEDSRTIMSAYIKQISDDRHPLVIARDPSIAPIFIPLATDAQTQDLLPKVMQCTIKYAWFAILDEEEEDKLEALVDVVCGSLLMMIRPPHNRPYALSITTQKHIIDEMHEIGLLDWIACVMTRLGPASKISSFRDGTPPRANPLLRTNLESTQADQPCSNAVTGIPDGATLSPSIPSLTMRMHPEGGSTVVKSKQVSLTTLNTILVLSQSPLYLRHFESPSLISGCIKLMASVQVAGKSSPFSYEYGYLCFKIIALAVGVCLLARRYELAGTISEMIADQETILLDIFSRRVSLVVGEETEEAYGNDPACDWILGWVEAPDRPQQPPLASRTDIMSLLILLEGDRKAFLKSISSTVTPGVSGIMFMLWRHVHAKCILKTHSRPESIAVPFSELLWRCMLAATKDEVTPLMYMFNDMETISSLWDKHSKHYDEEDSKHVLNIYIMRLAPTNLQRFSRLTSVEMTAILRFIKWTVEPGCETLFPRVFSMTLDRIWEAVEGKEVDNSILVDAVGRALVYLGDFLQLLEHMLPISAPDAKDVMTILIEKGSLDLVGQTMLLMVPTGAPPRENPETERNTLFLGFIEMLYERIENILPPFVLAGEFSPYLPEWLKLHRHFISMRYRTENETRTKWDHFRMCGGSWRHMAKSLGLDPKITALLESGKRCNYSRCAAPDDLAGGELTCPLCLVPTYCSPQCQAR</sequence>
<dbReference type="Proteomes" id="UP000027456">
    <property type="component" value="Unassembled WGS sequence"/>
</dbReference>
<evidence type="ECO:0000313" key="2">
    <source>
        <dbReference type="Proteomes" id="UP000027456"/>
    </source>
</evidence>
<protein>
    <submittedName>
        <fullName evidence="1">Uncharacterized protein</fullName>
    </submittedName>
</protein>
<comment type="caution">
    <text evidence="1">The sequence shown here is derived from an EMBL/GenBank/DDBJ whole genome shotgun (WGS) entry which is preliminary data.</text>
</comment>
<dbReference type="EMBL" id="AZST01000182">
    <property type="protein sequence ID" value="KEP51258.1"/>
    <property type="molecule type" value="Genomic_DNA"/>
</dbReference>